<name>A0A6I6CCD6_9MOLU</name>
<dbReference type="HAMAP" id="MF_01103">
    <property type="entry name" value="UPF0291"/>
    <property type="match status" value="1"/>
</dbReference>
<dbReference type="Gene3D" id="1.10.287.540">
    <property type="entry name" value="Helix hairpin bin"/>
    <property type="match status" value="1"/>
</dbReference>
<dbReference type="KEGG" id="stab:STABA_v1c05650"/>
<dbReference type="Proteomes" id="UP000424468">
    <property type="component" value="Chromosome"/>
</dbReference>
<keyword evidence="1" id="KW-0963">Cytoplasm</keyword>
<dbReference type="RefSeq" id="WP_156006378.1">
    <property type="nucleotide sequence ID" value="NZ_CP046276.1"/>
</dbReference>
<keyword evidence="3" id="KW-1185">Reference proteome</keyword>
<dbReference type="EMBL" id="CP046276">
    <property type="protein sequence ID" value="QGS51928.1"/>
    <property type="molecule type" value="Genomic_DNA"/>
</dbReference>
<gene>
    <name evidence="2" type="ORF">STABA_v1c05650</name>
</gene>
<dbReference type="OrthoDB" id="390105at2"/>
<protein>
    <submittedName>
        <fullName evidence="2">Uncharacterized protein</fullName>
    </submittedName>
</protein>
<proteinExistence type="inferred from homology"/>
<dbReference type="InterPro" id="IPR009242">
    <property type="entry name" value="DUF896"/>
</dbReference>
<organism evidence="2 3">
    <name type="scientific">Spiroplasma tabanidicola</name>
    <dbReference type="NCBI Taxonomy" id="324079"/>
    <lineage>
        <taxon>Bacteria</taxon>
        <taxon>Bacillati</taxon>
        <taxon>Mycoplasmatota</taxon>
        <taxon>Mollicutes</taxon>
        <taxon>Entomoplasmatales</taxon>
        <taxon>Spiroplasmataceae</taxon>
        <taxon>Spiroplasma</taxon>
    </lineage>
</organism>
<dbReference type="PANTHER" id="PTHR37300">
    <property type="entry name" value="UPF0291 PROTEIN CBO2609/CLC_2481"/>
    <property type="match status" value="1"/>
</dbReference>
<dbReference type="AlphaFoldDB" id="A0A6I6CCD6"/>
<evidence type="ECO:0000313" key="3">
    <source>
        <dbReference type="Proteomes" id="UP000424468"/>
    </source>
</evidence>
<reference evidence="2 3" key="1">
    <citation type="submission" date="2019-11" db="EMBL/GenBank/DDBJ databases">
        <title>Complete genome sequence of Spiroplasma tabanidicola TAUS-1 (DSM 22603).</title>
        <authorList>
            <person name="Huang C.-T."/>
            <person name="Lin Y.-C."/>
            <person name="Kuo C.-H."/>
        </authorList>
    </citation>
    <scope>NUCLEOTIDE SEQUENCE [LARGE SCALE GENOMIC DNA]</scope>
    <source>
        <strain evidence="2 3">TAUS-1</strain>
    </source>
</reference>
<evidence type="ECO:0000256" key="1">
    <source>
        <dbReference type="ARBA" id="ARBA00022490"/>
    </source>
</evidence>
<accession>A0A6I6CCD6</accession>
<dbReference type="PANTHER" id="PTHR37300:SF1">
    <property type="entry name" value="UPF0291 PROTEIN YNZC"/>
    <property type="match status" value="1"/>
</dbReference>
<dbReference type="Pfam" id="PF05979">
    <property type="entry name" value="DUF896"/>
    <property type="match status" value="1"/>
</dbReference>
<dbReference type="SUPFAM" id="SSF158221">
    <property type="entry name" value="YnzC-like"/>
    <property type="match status" value="1"/>
</dbReference>
<evidence type="ECO:0000313" key="2">
    <source>
        <dbReference type="EMBL" id="QGS51928.1"/>
    </source>
</evidence>
<sequence length="72" mass="8588">MEDLIKRINELAALKKEDKLTPELVEEQKELRNKYIEAHKKNLLSQLKRLKFVDKDGNDITNEKLKILKEQK</sequence>